<keyword evidence="2" id="KW-1015">Disulfide bond</keyword>
<evidence type="ECO:0000313" key="3">
    <source>
        <dbReference type="EMBL" id="KAH7307407.1"/>
    </source>
</evidence>
<dbReference type="GO" id="GO:1990050">
    <property type="term" value="F:phosphatidic acid transfer activity"/>
    <property type="evidence" value="ECO:0007669"/>
    <property type="project" value="TreeGrafter"/>
</dbReference>
<dbReference type="GO" id="GO:0005758">
    <property type="term" value="C:mitochondrial intermembrane space"/>
    <property type="evidence" value="ECO:0007669"/>
    <property type="project" value="TreeGrafter"/>
</dbReference>
<proteinExistence type="inferred from homology"/>
<organism evidence="3 4">
    <name type="scientific">Ceratopteris richardii</name>
    <name type="common">Triangle waterfern</name>
    <dbReference type="NCBI Taxonomy" id="49495"/>
    <lineage>
        <taxon>Eukaryota</taxon>
        <taxon>Viridiplantae</taxon>
        <taxon>Streptophyta</taxon>
        <taxon>Embryophyta</taxon>
        <taxon>Tracheophyta</taxon>
        <taxon>Polypodiopsida</taxon>
        <taxon>Polypodiidae</taxon>
        <taxon>Polypodiales</taxon>
        <taxon>Pteridineae</taxon>
        <taxon>Pteridaceae</taxon>
        <taxon>Parkerioideae</taxon>
        <taxon>Ceratopteris</taxon>
    </lineage>
</organism>
<dbReference type="OMA" id="DAYHNCF"/>
<dbReference type="OrthoDB" id="19091at2759"/>
<comment type="caution">
    <text evidence="3">The sequence shown here is derived from an EMBL/GenBank/DDBJ whole genome shotgun (WGS) entry which is preliminary data.</text>
</comment>
<evidence type="ECO:0000256" key="2">
    <source>
        <dbReference type="ARBA" id="ARBA00023157"/>
    </source>
</evidence>
<dbReference type="AlphaFoldDB" id="A0A8T2S7H6"/>
<name>A0A8T2S7H6_CERRI</name>
<dbReference type="PROSITE" id="PS51808">
    <property type="entry name" value="CHCH"/>
    <property type="match status" value="1"/>
</dbReference>
<dbReference type="Pfam" id="PF05254">
    <property type="entry name" value="UPF0203"/>
    <property type="match status" value="1"/>
</dbReference>
<dbReference type="EMBL" id="CM035427">
    <property type="protein sequence ID" value="KAH7307407.1"/>
    <property type="molecule type" value="Genomic_DNA"/>
</dbReference>
<gene>
    <name evidence="3" type="ORF">KP509_22G057700</name>
</gene>
<evidence type="ECO:0000313" key="4">
    <source>
        <dbReference type="Proteomes" id="UP000825935"/>
    </source>
</evidence>
<dbReference type="InterPro" id="IPR007918">
    <property type="entry name" value="MDM35_apoptosis"/>
</dbReference>
<sequence length="78" mass="9477">MKENMRLSKNSPCAALKSAFNECFNKWYGDKFLKGQWEKDECFHEWEAYRTCVLRRMEEKKLSHLFQIEATMYAKNEE</sequence>
<dbReference type="GO" id="GO:0045332">
    <property type="term" value="P:phospholipid translocation"/>
    <property type="evidence" value="ECO:0007669"/>
    <property type="project" value="TreeGrafter"/>
</dbReference>
<accession>A0A8T2S7H6</accession>
<dbReference type="GO" id="GO:0005829">
    <property type="term" value="C:cytosol"/>
    <property type="evidence" value="ECO:0007669"/>
    <property type="project" value="TreeGrafter"/>
</dbReference>
<keyword evidence="4" id="KW-1185">Reference proteome</keyword>
<dbReference type="GO" id="GO:0005634">
    <property type="term" value="C:nucleus"/>
    <property type="evidence" value="ECO:0007669"/>
    <property type="project" value="TreeGrafter"/>
</dbReference>
<protein>
    <submittedName>
        <fullName evidence="3">Uncharacterized protein</fullName>
    </submittedName>
</protein>
<comment type="similarity">
    <text evidence="1">Belongs to the TRIAP1/MDM35 family.</text>
</comment>
<dbReference type="Proteomes" id="UP000825935">
    <property type="component" value="Chromosome 22"/>
</dbReference>
<reference evidence="3" key="1">
    <citation type="submission" date="2021-08" db="EMBL/GenBank/DDBJ databases">
        <title>WGS assembly of Ceratopteris richardii.</title>
        <authorList>
            <person name="Marchant D.B."/>
            <person name="Chen G."/>
            <person name="Jenkins J."/>
            <person name="Shu S."/>
            <person name="Leebens-Mack J."/>
            <person name="Grimwood J."/>
            <person name="Schmutz J."/>
            <person name="Soltis P."/>
            <person name="Soltis D."/>
            <person name="Chen Z.-H."/>
        </authorList>
    </citation>
    <scope>NUCLEOTIDE SEQUENCE</scope>
    <source>
        <strain evidence="3">Whitten #5841</strain>
        <tissue evidence="3">Leaf</tissue>
    </source>
</reference>
<evidence type="ECO:0000256" key="1">
    <source>
        <dbReference type="ARBA" id="ARBA00006196"/>
    </source>
</evidence>
<dbReference type="PANTHER" id="PTHR46403">
    <property type="entry name" value="TP53-REGULATED INHIBITOR OF APOPTOSIS 1"/>
    <property type="match status" value="1"/>
</dbReference>
<dbReference type="PANTHER" id="PTHR46403:SF1">
    <property type="entry name" value="TP53-REGULATED INHIBITOR OF APOPTOSIS 1"/>
    <property type="match status" value="1"/>
</dbReference>